<feature type="signal peptide" evidence="2">
    <location>
        <begin position="1"/>
        <end position="23"/>
    </location>
</feature>
<dbReference type="GO" id="GO:0016485">
    <property type="term" value="P:protein processing"/>
    <property type="evidence" value="ECO:0007669"/>
    <property type="project" value="TreeGrafter"/>
</dbReference>
<dbReference type="GO" id="GO:0005886">
    <property type="term" value="C:plasma membrane"/>
    <property type="evidence" value="ECO:0007669"/>
    <property type="project" value="TreeGrafter"/>
</dbReference>
<evidence type="ECO:0000256" key="1">
    <source>
        <dbReference type="ARBA" id="ARBA00007357"/>
    </source>
</evidence>
<dbReference type="Gene3D" id="3.40.390.10">
    <property type="entry name" value="Collagenase (Catalytic Domain)"/>
    <property type="match status" value="1"/>
</dbReference>
<sequence length="141" mass="15837">MKQMLNYIITGLVASTCLVAAESRQNDEAEKYPVCSTNVCKERAKLINESMNLAVNACHNFHSYVCGGWENQQEVPRYKGNFGIYDMLADKVKITIQNILAGIVPSFTNQNITDKVGIIFNACVEFENTEDRPDGLRSEEH</sequence>
<keyword evidence="2" id="KW-0732">Signal</keyword>
<dbReference type="GO" id="GO:0004222">
    <property type="term" value="F:metalloendopeptidase activity"/>
    <property type="evidence" value="ECO:0007669"/>
    <property type="project" value="InterPro"/>
</dbReference>
<protein>
    <submittedName>
        <fullName evidence="4">Putative neutral endopeptidase-like protein</fullName>
    </submittedName>
</protein>
<feature type="domain" description="Peptidase M13 N-terminal" evidence="3">
    <location>
        <begin position="58"/>
        <end position="131"/>
    </location>
</feature>
<dbReference type="Gene3D" id="1.10.1380.10">
    <property type="entry name" value="Neutral endopeptidase , domain2"/>
    <property type="match status" value="1"/>
</dbReference>
<dbReference type="InterPro" id="IPR042089">
    <property type="entry name" value="Peptidase_M13_dom_2"/>
</dbReference>
<evidence type="ECO:0000313" key="4">
    <source>
        <dbReference type="EMBL" id="JAG92155.1"/>
    </source>
</evidence>
<evidence type="ECO:0000259" key="3">
    <source>
        <dbReference type="Pfam" id="PF05649"/>
    </source>
</evidence>
<dbReference type="InterPro" id="IPR000718">
    <property type="entry name" value="Peptidase_M13"/>
</dbReference>
<dbReference type="InterPro" id="IPR008753">
    <property type="entry name" value="Peptidase_M13_N"/>
</dbReference>
<dbReference type="InterPro" id="IPR024079">
    <property type="entry name" value="MetalloPept_cat_dom_sf"/>
</dbReference>
<dbReference type="AlphaFoldDB" id="A0A0C9R5C4"/>
<dbReference type="SUPFAM" id="SSF55486">
    <property type="entry name" value="Metalloproteases ('zincins'), catalytic domain"/>
    <property type="match status" value="1"/>
</dbReference>
<reference evidence="4" key="1">
    <citation type="journal article" date="2015" name="PLoS ONE">
        <title>An Insight into the Sialome of the Lone Star Tick, Amblyomma americanum, with a Glimpse on Its Time Dependent Gene Expression.</title>
        <authorList>
            <person name="Karim S."/>
            <person name="Ribeiro J.M."/>
        </authorList>
    </citation>
    <scope>NUCLEOTIDE SEQUENCE</scope>
    <source>
        <tissue evidence="4">Salivary gland</tissue>
    </source>
</reference>
<accession>A0A0C9R5C4</accession>
<dbReference type="PANTHER" id="PTHR11733:SF167">
    <property type="entry name" value="FI17812P1-RELATED"/>
    <property type="match status" value="1"/>
</dbReference>
<feature type="non-terminal residue" evidence="4">
    <location>
        <position position="141"/>
    </location>
</feature>
<dbReference type="Pfam" id="PF05649">
    <property type="entry name" value="Peptidase_M13_N"/>
    <property type="match status" value="1"/>
</dbReference>
<feature type="chain" id="PRO_5002202056" evidence="2">
    <location>
        <begin position="24"/>
        <end position="141"/>
    </location>
</feature>
<name>A0A0C9R5C4_AMBAM</name>
<dbReference type="EMBL" id="GBZX01000585">
    <property type="protein sequence ID" value="JAG92155.1"/>
    <property type="molecule type" value="mRNA"/>
</dbReference>
<dbReference type="PANTHER" id="PTHR11733">
    <property type="entry name" value="ZINC METALLOPROTEASE FAMILY M13 NEPRILYSIN-RELATED"/>
    <property type="match status" value="1"/>
</dbReference>
<dbReference type="PROSITE" id="PS51885">
    <property type="entry name" value="NEPRILYSIN"/>
    <property type="match status" value="1"/>
</dbReference>
<evidence type="ECO:0000256" key="2">
    <source>
        <dbReference type="SAM" id="SignalP"/>
    </source>
</evidence>
<comment type="similarity">
    <text evidence="1">Belongs to the peptidase M13 family.</text>
</comment>
<organism evidence="4">
    <name type="scientific">Amblyomma americanum</name>
    <name type="common">Lone star tick</name>
    <dbReference type="NCBI Taxonomy" id="6943"/>
    <lineage>
        <taxon>Eukaryota</taxon>
        <taxon>Metazoa</taxon>
        <taxon>Ecdysozoa</taxon>
        <taxon>Arthropoda</taxon>
        <taxon>Chelicerata</taxon>
        <taxon>Arachnida</taxon>
        <taxon>Acari</taxon>
        <taxon>Parasitiformes</taxon>
        <taxon>Ixodida</taxon>
        <taxon>Ixodoidea</taxon>
        <taxon>Ixodidae</taxon>
        <taxon>Amblyomminae</taxon>
        <taxon>Amblyomma</taxon>
    </lineage>
</organism>
<proteinExistence type="evidence at transcript level"/>